<organism evidence="2 3">
    <name type="scientific">Comamonas suwonensis</name>
    <dbReference type="NCBI Taxonomy" id="2606214"/>
    <lineage>
        <taxon>Bacteria</taxon>
        <taxon>Pseudomonadati</taxon>
        <taxon>Pseudomonadota</taxon>
        <taxon>Betaproteobacteria</taxon>
        <taxon>Burkholderiales</taxon>
        <taxon>Comamonadaceae</taxon>
        <taxon>Comamonas</taxon>
    </lineage>
</organism>
<proteinExistence type="predicted"/>
<dbReference type="Pfam" id="PF07969">
    <property type="entry name" value="Amidohydro_3"/>
    <property type="match status" value="1"/>
</dbReference>
<dbReference type="RefSeq" id="WP_169107134.1">
    <property type="nucleotide sequence ID" value="NZ_JABBCQ020000003.1"/>
</dbReference>
<comment type="caution">
    <text evidence="2">The sequence shown here is derived from an EMBL/GenBank/DDBJ whole genome shotgun (WGS) entry which is preliminary data.</text>
</comment>
<accession>A0A843BBK2</accession>
<dbReference type="PROSITE" id="PS51257">
    <property type="entry name" value="PROKAR_LIPOPROTEIN"/>
    <property type="match status" value="1"/>
</dbReference>
<dbReference type="Proteomes" id="UP000530032">
    <property type="component" value="Unassembled WGS sequence"/>
</dbReference>
<sequence>MEEVGVKRLISKNALLSCVCTVTAVISVAACSGDDPPAGGYAQVVYKNGKILTVDHQGQVVQSVAIKDKKIISVGTDKSVNQYIGKDTKVIDLGGKTMIPGIYDAHSHFSMTGMNLKFEADLNSPPIGKIQSIEEIIVLLKAKQTELGSDAWLTGFGYDDTLLAEKRHPTREDLDKVSTTQPVFVTHISGHMSVANTAALKLAGITAATSNPEGGVIGKDGKGEPTGYLAETAAQLVSKFKPALTAAQVQEGLAEAAKMYASKGVTTANDGATGPSGVEALEKAAQSGKLPVRVVA</sequence>
<dbReference type="Gene3D" id="2.30.40.10">
    <property type="entry name" value="Urease, subunit C, domain 1"/>
    <property type="match status" value="1"/>
</dbReference>
<dbReference type="PANTHER" id="PTHR22642:SF2">
    <property type="entry name" value="PROTEIN LONG AFTER FAR-RED 3"/>
    <property type="match status" value="1"/>
</dbReference>
<dbReference type="Gene3D" id="3.20.20.140">
    <property type="entry name" value="Metal-dependent hydrolases"/>
    <property type="match status" value="1"/>
</dbReference>
<dbReference type="SUPFAM" id="SSF51556">
    <property type="entry name" value="Metallo-dependent hydrolases"/>
    <property type="match status" value="1"/>
</dbReference>
<dbReference type="Gene3D" id="3.10.310.70">
    <property type="match status" value="1"/>
</dbReference>
<protein>
    <submittedName>
        <fullName evidence="2">Amidohydrolase family protein</fullName>
    </submittedName>
</protein>
<gene>
    <name evidence="2" type="ORF">HF327_004680</name>
</gene>
<name>A0A843BBK2_9BURK</name>
<dbReference type="PANTHER" id="PTHR22642">
    <property type="entry name" value="IMIDAZOLONEPROPIONASE"/>
    <property type="match status" value="1"/>
</dbReference>
<evidence type="ECO:0000259" key="1">
    <source>
        <dbReference type="Pfam" id="PF07969"/>
    </source>
</evidence>
<dbReference type="GO" id="GO:0016810">
    <property type="term" value="F:hydrolase activity, acting on carbon-nitrogen (but not peptide) bonds"/>
    <property type="evidence" value="ECO:0007669"/>
    <property type="project" value="InterPro"/>
</dbReference>
<dbReference type="InterPro" id="IPR032466">
    <property type="entry name" value="Metal_Hydrolase"/>
</dbReference>
<dbReference type="InterPro" id="IPR013108">
    <property type="entry name" value="Amidohydro_3"/>
</dbReference>
<evidence type="ECO:0000313" key="3">
    <source>
        <dbReference type="Proteomes" id="UP000530032"/>
    </source>
</evidence>
<reference evidence="2" key="1">
    <citation type="submission" date="2020-12" db="EMBL/GenBank/DDBJ databases">
        <title>Comamonas sp. nov., isolated from stream water.</title>
        <authorList>
            <person name="Park K.-H."/>
        </authorList>
    </citation>
    <scope>NUCLEOTIDE SEQUENCE</scope>
    <source>
        <strain evidence="2">EJ-4</strain>
    </source>
</reference>
<dbReference type="EMBL" id="JABBCQ020000003">
    <property type="protein sequence ID" value="MBI1623808.1"/>
    <property type="molecule type" value="Genomic_DNA"/>
</dbReference>
<dbReference type="AlphaFoldDB" id="A0A843BBK2"/>
<feature type="domain" description="Amidohydrolase 3" evidence="1">
    <location>
        <begin position="89"/>
        <end position="295"/>
    </location>
</feature>
<evidence type="ECO:0000313" key="2">
    <source>
        <dbReference type="EMBL" id="MBI1623808.1"/>
    </source>
</evidence>
<dbReference type="InterPro" id="IPR011059">
    <property type="entry name" value="Metal-dep_hydrolase_composite"/>
</dbReference>
<dbReference type="SUPFAM" id="SSF51338">
    <property type="entry name" value="Composite domain of metallo-dependent hydrolases"/>
    <property type="match status" value="1"/>
</dbReference>
<keyword evidence="2" id="KW-0378">Hydrolase</keyword>
<keyword evidence="3" id="KW-1185">Reference proteome</keyword>